<gene>
    <name evidence="1" type="ORF">ACOF00016_LOCUS2539</name>
</gene>
<reference evidence="1" key="1">
    <citation type="submission" date="2021-01" db="EMBL/GenBank/DDBJ databases">
        <authorList>
            <person name="Corre E."/>
            <person name="Pelletier E."/>
            <person name="Niang G."/>
            <person name="Scheremetjew M."/>
            <person name="Finn R."/>
            <person name="Kale V."/>
            <person name="Holt S."/>
            <person name="Cochrane G."/>
            <person name="Meng A."/>
            <person name="Brown T."/>
            <person name="Cohen L."/>
        </authorList>
    </citation>
    <scope>NUCLEOTIDE SEQUENCE</scope>
    <source>
        <strain evidence="1">CCMP127</strain>
    </source>
</reference>
<accession>A0A7S3KXU1</accession>
<dbReference type="AlphaFoldDB" id="A0A7S3KXU1"/>
<protein>
    <submittedName>
        <fullName evidence="1">Uncharacterized protein</fullName>
    </submittedName>
</protein>
<dbReference type="EMBL" id="HBIM01002910">
    <property type="protein sequence ID" value="CAE0404404.1"/>
    <property type="molecule type" value="Transcribed_RNA"/>
</dbReference>
<evidence type="ECO:0000313" key="1">
    <source>
        <dbReference type="EMBL" id="CAE0404404.1"/>
    </source>
</evidence>
<proteinExistence type="predicted"/>
<organism evidence="1">
    <name type="scientific">Amphora coffeiformis</name>
    <dbReference type="NCBI Taxonomy" id="265554"/>
    <lineage>
        <taxon>Eukaryota</taxon>
        <taxon>Sar</taxon>
        <taxon>Stramenopiles</taxon>
        <taxon>Ochrophyta</taxon>
        <taxon>Bacillariophyta</taxon>
        <taxon>Bacillariophyceae</taxon>
        <taxon>Bacillariophycidae</taxon>
        <taxon>Thalassiophysales</taxon>
        <taxon>Catenulaceae</taxon>
        <taxon>Amphora</taxon>
    </lineage>
</organism>
<sequence>MNKTLEDFHPIQQGTQCSFAKAAKLWGGCDGLYDSPSTADRNAATLTELVRRSTIAGEALDGFCIALPGDGGPEILGHRARSVLTSLSDRDSAKENMMRKAYIGQRGWRFRLSGTDFFVTIFAPCYPSTSSRFSFGTPSAFVLLQPEVSFYRHKLSADSPVTADPPKTIRGRTRLAFRNAGRSYHIPDTIHYPLAEHIVKPLRDDGKAIVRWSTDDAIK</sequence>
<name>A0A7S3KXU1_9STRA</name>